<dbReference type="SUPFAM" id="SSF54637">
    <property type="entry name" value="Thioesterase/thiol ester dehydrase-isomerase"/>
    <property type="match status" value="1"/>
</dbReference>
<dbReference type="InterPro" id="IPR039298">
    <property type="entry name" value="ACOT13"/>
</dbReference>
<sequence>MEEERVKISKKWLQQLSKGNGSPIDGLTSDSLKVVQAQKGLIRCRLVVSERQADGDGNWHVGAMATLVDNIAGATVHSFAGQIRPTLNFNMSYYSSAKIHEEVEIEAKIVAEKGKLAAVMVEIKKTDNGDLIASAKQWTASNNNAGRESKLWTALNFTNNKKNPKPKL</sequence>
<keyword evidence="10" id="KW-0496">Mitochondrion</keyword>
<comment type="subunit">
    <text evidence="15">Homotetramer. Interacts with PCTP.</text>
</comment>
<evidence type="ECO:0000256" key="6">
    <source>
        <dbReference type="ARBA" id="ARBA00022490"/>
    </source>
</evidence>
<comment type="catalytic activity">
    <reaction evidence="13">
        <text>a fatty acyl-CoA + H2O = a fatty acid + CoA + H(+)</text>
        <dbReference type="Rhea" id="RHEA:16781"/>
        <dbReference type="ChEBI" id="CHEBI:15377"/>
        <dbReference type="ChEBI" id="CHEBI:15378"/>
        <dbReference type="ChEBI" id="CHEBI:28868"/>
        <dbReference type="ChEBI" id="CHEBI:57287"/>
        <dbReference type="ChEBI" id="CHEBI:77636"/>
    </reaction>
    <physiologicalReaction direction="left-to-right" evidence="13">
        <dbReference type="Rhea" id="RHEA:16782"/>
    </physiologicalReaction>
</comment>
<evidence type="ECO:0000256" key="2">
    <source>
        <dbReference type="ARBA" id="ARBA00004173"/>
    </source>
</evidence>
<evidence type="ECO:0000256" key="3">
    <source>
        <dbReference type="ARBA" id="ARBA00004186"/>
    </source>
</evidence>
<evidence type="ECO:0000256" key="1">
    <source>
        <dbReference type="ARBA" id="ARBA00004123"/>
    </source>
</evidence>
<evidence type="ECO:0000313" key="21">
    <source>
        <dbReference type="Proteomes" id="UP000027138"/>
    </source>
</evidence>
<comment type="subcellular location">
    <subcellularLocation>
        <location evidence="3">Cytoplasm</location>
        <location evidence="3">Cytoskeleton</location>
        <location evidence="3">Spindle</location>
    </subcellularLocation>
    <subcellularLocation>
        <location evidence="4">Cytoplasm</location>
        <location evidence="4">Cytosol</location>
    </subcellularLocation>
    <subcellularLocation>
        <location evidence="2">Mitochondrion</location>
    </subcellularLocation>
    <subcellularLocation>
        <location evidence="1">Nucleus</location>
    </subcellularLocation>
</comment>
<comment type="function">
    <text evidence="14">Catalyzes the hydrolysis of acyl-CoAs into free fatty acids and coenzyme A (CoASH), regulating their respective intracellular levels. Has acyl-CoA thioesterase activity towards medium (C12) and long-chain (C18) fatty acyl-CoA substrates. Can also hydrolyze 3-hydroxyphenylacetyl-CoA and 3,4-dihydroxyphenylacetyl-CoA (in vitro). May play a role in controlling adaptive thermogenesis.</text>
</comment>
<evidence type="ECO:0000256" key="12">
    <source>
        <dbReference type="ARBA" id="ARBA00023242"/>
    </source>
</evidence>
<evidence type="ECO:0000256" key="5">
    <source>
        <dbReference type="ARBA" id="ARBA00008324"/>
    </source>
</evidence>
<dbReference type="GO" id="GO:0005739">
    <property type="term" value="C:mitochondrion"/>
    <property type="evidence" value="ECO:0007669"/>
    <property type="project" value="UniProtKB-SubCell"/>
</dbReference>
<dbReference type="GO" id="GO:0005634">
    <property type="term" value="C:nucleus"/>
    <property type="evidence" value="ECO:0007669"/>
    <property type="project" value="UniProtKB-SubCell"/>
</dbReference>
<dbReference type="InterPro" id="IPR029069">
    <property type="entry name" value="HotDog_dom_sf"/>
</dbReference>
<dbReference type="Pfam" id="PF03061">
    <property type="entry name" value="4HBT"/>
    <property type="match status" value="1"/>
</dbReference>
<dbReference type="InterPro" id="IPR006683">
    <property type="entry name" value="Thioestr_dom"/>
</dbReference>
<proteinExistence type="inferred from homology"/>
<dbReference type="GO" id="GO:0006629">
    <property type="term" value="P:lipid metabolic process"/>
    <property type="evidence" value="ECO:0007669"/>
    <property type="project" value="UniProtKB-KW"/>
</dbReference>
<dbReference type="Proteomes" id="UP000027138">
    <property type="component" value="Unassembled WGS sequence"/>
</dbReference>
<keyword evidence="21" id="KW-1185">Reference proteome</keyword>
<evidence type="ECO:0000256" key="10">
    <source>
        <dbReference type="ARBA" id="ARBA00023128"/>
    </source>
</evidence>
<keyword evidence="8" id="KW-0007">Acetylation</keyword>
<evidence type="ECO:0000256" key="17">
    <source>
        <dbReference type="ARBA" id="ARBA00081533"/>
    </source>
</evidence>
<dbReference type="GO" id="GO:0005819">
    <property type="term" value="C:spindle"/>
    <property type="evidence" value="ECO:0007669"/>
    <property type="project" value="UniProtKB-SubCell"/>
</dbReference>
<evidence type="ECO:0000256" key="8">
    <source>
        <dbReference type="ARBA" id="ARBA00022990"/>
    </source>
</evidence>
<keyword evidence="11" id="KW-0206">Cytoskeleton</keyword>
<keyword evidence="6" id="KW-0963">Cytoplasm</keyword>
<dbReference type="AlphaFoldDB" id="A0A067KZL1"/>
<keyword evidence="12" id="KW-0539">Nucleus</keyword>
<dbReference type="PANTHER" id="PTHR21660:SF1">
    <property type="entry name" value="ACYL-COENZYME A THIOESTERASE 13"/>
    <property type="match status" value="1"/>
</dbReference>
<keyword evidence="9" id="KW-0443">Lipid metabolism</keyword>
<evidence type="ECO:0000313" key="20">
    <source>
        <dbReference type="EMBL" id="KDP37259.1"/>
    </source>
</evidence>
<dbReference type="FunFam" id="3.10.129.10:FF:000021">
    <property type="entry name" value="Acyl-coenzyme A thioesterase 13"/>
    <property type="match status" value="1"/>
</dbReference>
<accession>A0A067KZL1</accession>
<dbReference type="OrthoDB" id="46529at2759"/>
<evidence type="ECO:0000256" key="16">
    <source>
        <dbReference type="ARBA" id="ARBA00067273"/>
    </source>
</evidence>
<reference evidence="20 21" key="1">
    <citation type="journal article" date="2014" name="PLoS ONE">
        <title>Global Analysis of Gene Expression Profiles in Physic Nut (Jatropha curcas L.) Seedlings Exposed to Salt Stress.</title>
        <authorList>
            <person name="Zhang L."/>
            <person name="Zhang C."/>
            <person name="Wu P."/>
            <person name="Chen Y."/>
            <person name="Li M."/>
            <person name="Jiang H."/>
            <person name="Wu G."/>
        </authorList>
    </citation>
    <scope>NUCLEOTIDE SEQUENCE [LARGE SCALE GENOMIC DNA]</scope>
    <source>
        <strain evidence="21">cv. GZQX0401</strain>
        <tissue evidence="20">Young leaves</tissue>
    </source>
</reference>
<evidence type="ECO:0000259" key="19">
    <source>
        <dbReference type="Pfam" id="PF03061"/>
    </source>
</evidence>
<name>A0A067KZL1_JATCU</name>
<dbReference type="KEGG" id="jcu:105635092"/>
<evidence type="ECO:0000256" key="13">
    <source>
        <dbReference type="ARBA" id="ARBA00052976"/>
    </source>
</evidence>
<evidence type="ECO:0000256" key="18">
    <source>
        <dbReference type="ARBA" id="ARBA00083956"/>
    </source>
</evidence>
<dbReference type="GO" id="GO:0005829">
    <property type="term" value="C:cytosol"/>
    <property type="evidence" value="ECO:0007669"/>
    <property type="project" value="UniProtKB-SubCell"/>
</dbReference>
<gene>
    <name evidence="20" type="ORF">JCGZ_06315</name>
</gene>
<evidence type="ECO:0000256" key="4">
    <source>
        <dbReference type="ARBA" id="ARBA00004514"/>
    </source>
</evidence>
<organism evidence="20 21">
    <name type="scientific">Jatropha curcas</name>
    <name type="common">Barbados nut</name>
    <dbReference type="NCBI Taxonomy" id="180498"/>
    <lineage>
        <taxon>Eukaryota</taxon>
        <taxon>Viridiplantae</taxon>
        <taxon>Streptophyta</taxon>
        <taxon>Embryophyta</taxon>
        <taxon>Tracheophyta</taxon>
        <taxon>Spermatophyta</taxon>
        <taxon>Magnoliopsida</taxon>
        <taxon>eudicotyledons</taxon>
        <taxon>Gunneridae</taxon>
        <taxon>Pentapetalae</taxon>
        <taxon>rosids</taxon>
        <taxon>fabids</taxon>
        <taxon>Malpighiales</taxon>
        <taxon>Euphorbiaceae</taxon>
        <taxon>Crotonoideae</taxon>
        <taxon>Jatropheae</taxon>
        <taxon>Jatropha</taxon>
    </lineage>
</organism>
<dbReference type="PANTHER" id="PTHR21660">
    <property type="entry name" value="THIOESTERASE SUPERFAMILY MEMBER-RELATED"/>
    <property type="match status" value="1"/>
</dbReference>
<evidence type="ECO:0000256" key="14">
    <source>
        <dbReference type="ARBA" id="ARBA00058205"/>
    </source>
</evidence>
<comment type="similarity">
    <text evidence="5">Belongs to the thioesterase PaaI family.</text>
</comment>
<dbReference type="GO" id="GO:0047617">
    <property type="term" value="F:fatty acyl-CoA hydrolase activity"/>
    <property type="evidence" value="ECO:0007669"/>
    <property type="project" value="InterPro"/>
</dbReference>
<keyword evidence="7" id="KW-0378">Hydrolase</keyword>
<dbReference type="EMBL" id="KK914415">
    <property type="protein sequence ID" value="KDP37259.1"/>
    <property type="molecule type" value="Genomic_DNA"/>
</dbReference>
<dbReference type="STRING" id="180498.A0A067KZL1"/>
<evidence type="ECO:0000256" key="11">
    <source>
        <dbReference type="ARBA" id="ARBA00023212"/>
    </source>
</evidence>
<evidence type="ECO:0000256" key="15">
    <source>
        <dbReference type="ARBA" id="ARBA00064709"/>
    </source>
</evidence>
<protein>
    <recommendedName>
        <fullName evidence="16">Acyl-coenzyme A thioesterase 13</fullName>
    </recommendedName>
    <alternativeName>
        <fullName evidence="17">Hotdog-fold thioesterase superfamily member 2</fullName>
    </alternativeName>
    <alternativeName>
        <fullName evidence="18">Thioesterase superfamily member 2</fullName>
    </alternativeName>
</protein>
<dbReference type="Gene3D" id="3.10.129.10">
    <property type="entry name" value="Hotdog Thioesterase"/>
    <property type="match status" value="1"/>
</dbReference>
<dbReference type="CDD" id="cd03443">
    <property type="entry name" value="PaaI_thioesterase"/>
    <property type="match status" value="1"/>
</dbReference>
<evidence type="ECO:0000256" key="9">
    <source>
        <dbReference type="ARBA" id="ARBA00023098"/>
    </source>
</evidence>
<evidence type="ECO:0000256" key="7">
    <source>
        <dbReference type="ARBA" id="ARBA00022801"/>
    </source>
</evidence>
<feature type="domain" description="Thioesterase" evidence="19">
    <location>
        <begin position="57"/>
        <end position="129"/>
    </location>
</feature>